<evidence type="ECO:0000256" key="1">
    <source>
        <dbReference type="SAM" id="MobiDB-lite"/>
    </source>
</evidence>
<organism evidence="2">
    <name type="scientific">Arion vulgaris</name>
    <dbReference type="NCBI Taxonomy" id="1028688"/>
    <lineage>
        <taxon>Eukaryota</taxon>
        <taxon>Metazoa</taxon>
        <taxon>Spiralia</taxon>
        <taxon>Lophotrochozoa</taxon>
        <taxon>Mollusca</taxon>
        <taxon>Gastropoda</taxon>
        <taxon>Heterobranchia</taxon>
        <taxon>Euthyneura</taxon>
        <taxon>Panpulmonata</taxon>
        <taxon>Eupulmonata</taxon>
        <taxon>Stylommatophora</taxon>
        <taxon>Helicina</taxon>
        <taxon>Arionoidea</taxon>
        <taxon>Arionidae</taxon>
        <taxon>Arion</taxon>
    </lineage>
</organism>
<feature type="compositionally biased region" description="Low complexity" evidence="1">
    <location>
        <begin position="48"/>
        <end position="68"/>
    </location>
</feature>
<sequence>KTVSSRNQCVTEPDIVRKISTTKSVIFLDKRFDSLPPPNLGITFGFDSSYEPTSQPSSQQTLQSCPSQ</sequence>
<reference evidence="2" key="1">
    <citation type="submission" date="2014-12" db="EMBL/GenBank/DDBJ databases">
        <title>Insight into the proteome of Arion vulgaris.</title>
        <authorList>
            <person name="Aradska J."/>
            <person name="Bulat T."/>
            <person name="Smidak R."/>
            <person name="Sarate P."/>
            <person name="Gangsoo J."/>
            <person name="Sialana F."/>
            <person name="Bilban M."/>
            <person name="Lubec G."/>
        </authorList>
    </citation>
    <scope>NUCLEOTIDE SEQUENCE</scope>
    <source>
        <tissue evidence="2">Skin</tissue>
    </source>
</reference>
<name>A0A0B6Z1L8_9EUPU</name>
<feature type="region of interest" description="Disordered" evidence="1">
    <location>
        <begin position="46"/>
        <end position="68"/>
    </location>
</feature>
<evidence type="ECO:0000313" key="2">
    <source>
        <dbReference type="EMBL" id="CEK62408.1"/>
    </source>
</evidence>
<gene>
    <name evidence="2" type="primary">ORF45095</name>
</gene>
<feature type="non-terminal residue" evidence="2">
    <location>
        <position position="68"/>
    </location>
</feature>
<proteinExistence type="predicted"/>
<feature type="non-terminal residue" evidence="2">
    <location>
        <position position="1"/>
    </location>
</feature>
<accession>A0A0B6Z1L8</accession>
<dbReference type="AlphaFoldDB" id="A0A0B6Z1L8"/>
<protein>
    <submittedName>
        <fullName evidence="2">Uncharacterized protein</fullName>
    </submittedName>
</protein>
<dbReference type="EMBL" id="HACG01015543">
    <property type="protein sequence ID" value="CEK62408.1"/>
    <property type="molecule type" value="Transcribed_RNA"/>
</dbReference>